<keyword evidence="2" id="KW-0813">Transport</keyword>
<evidence type="ECO:0000256" key="3">
    <source>
        <dbReference type="ARBA" id="ARBA00022692"/>
    </source>
</evidence>
<evidence type="ECO:0000256" key="6">
    <source>
        <dbReference type="ARBA" id="ARBA00023136"/>
    </source>
</evidence>
<feature type="transmembrane region" description="Helical" evidence="7">
    <location>
        <begin position="285"/>
        <end position="305"/>
    </location>
</feature>
<evidence type="ECO:0000313" key="10">
    <source>
        <dbReference type="EMBL" id="KAF2832165.1"/>
    </source>
</evidence>
<dbReference type="Gene3D" id="2.60.40.1210">
    <property type="entry name" value="Cellobiose dehydrogenase, cytochrome domain"/>
    <property type="match status" value="1"/>
</dbReference>
<evidence type="ECO:0000256" key="2">
    <source>
        <dbReference type="ARBA" id="ARBA00022448"/>
    </source>
</evidence>
<evidence type="ECO:0000256" key="1">
    <source>
        <dbReference type="ARBA" id="ARBA00004370"/>
    </source>
</evidence>
<dbReference type="AlphaFoldDB" id="A0A6A7AHV5"/>
<dbReference type="SMART" id="SM00664">
    <property type="entry name" value="DoH"/>
    <property type="match status" value="1"/>
</dbReference>
<dbReference type="InterPro" id="IPR006593">
    <property type="entry name" value="Cyt_b561/ferric_Rdtase_TM"/>
</dbReference>
<dbReference type="SMART" id="SM00665">
    <property type="entry name" value="B561"/>
    <property type="match status" value="1"/>
</dbReference>
<dbReference type="CDD" id="cd08760">
    <property type="entry name" value="Cyt_b561_FRRS1_like"/>
    <property type="match status" value="1"/>
</dbReference>
<feature type="signal peptide" evidence="8">
    <location>
        <begin position="1"/>
        <end position="21"/>
    </location>
</feature>
<dbReference type="Gene3D" id="1.20.120.1770">
    <property type="match status" value="1"/>
</dbReference>
<keyword evidence="8" id="KW-0732">Signal</keyword>
<keyword evidence="6 7" id="KW-0472">Membrane</keyword>
<dbReference type="Pfam" id="PF16010">
    <property type="entry name" value="CDH-cyt"/>
    <property type="match status" value="1"/>
</dbReference>
<evidence type="ECO:0000256" key="7">
    <source>
        <dbReference type="SAM" id="Phobius"/>
    </source>
</evidence>
<feature type="transmembrane region" description="Helical" evidence="7">
    <location>
        <begin position="248"/>
        <end position="273"/>
    </location>
</feature>
<protein>
    <submittedName>
        <fullName evidence="10">CBD9-like protein</fullName>
    </submittedName>
</protein>
<proteinExistence type="predicted"/>
<evidence type="ECO:0000313" key="11">
    <source>
        <dbReference type="Proteomes" id="UP000799424"/>
    </source>
</evidence>
<keyword evidence="3 7" id="KW-0812">Transmembrane</keyword>
<dbReference type="SUPFAM" id="SSF49344">
    <property type="entry name" value="CBD9-like"/>
    <property type="match status" value="1"/>
</dbReference>
<dbReference type="CDD" id="cd09630">
    <property type="entry name" value="CDH_like_cytochrome"/>
    <property type="match status" value="1"/>
</dbReference>
<dbReference type="PANTHER" id="PTHR47797:SF1">
    <property type="entry name" value="CYTOCHROME B561 DOMAIN-CONTAINING PROTEIN-RELATED"/>
    <property type="match status" value="1"/>
</dbReference>
<gene>
    <name evidence="10" type="ORF">CC86DRAFT_377377</name>
</gene>
<feature type="transmembrane region" description="Helical" evidence="7">
    <location>
        <begin position="351"/>
        <end position="371"/>
    </location>
</feature>
<name>A0A6A7AHV5_9PLEO</name>
<dbReference type="PROSITE" id="PS50836">
    <property type="entry name" value="DOMON"/>
    <property type="match status" value="1"/>
</dbReference>
<dbReference type="OrthoDB" id="19261at2759"/>
<evidence type="ECO:0000259" key="9">
    <source>
        <dbReference type="PROSITE" id="PS50836"/>
    </source>
</evidence>
<feature type="chain" id="PRO_5025564336" evidence="8">
    <location>
        <begin position="22"/>
        <end position="405"/>
    </location>
</feature>
<accession>A0A6A7AHV5</accession>
<sequence length="405" mass="43299">MRFSILTAAVAIPTLGSIANAQVSEQCVGSGVCYRLNIPESTAQTGSGDIYFSLSGPTTYSWIALGQGSNGMSNANVFVVYTDGNGNVTLSPRHSRGRTMPTYDSNIDAELLSGSGVQNGVMTANVRCGNCQSWQSSGSMDFTASSGGWIHARASGNALGSTNAQQPIRQHDTHGQFTWNFAPAVGGATANPFEDTTLTVGPAATTESGSGINTAAVLWCHGIFASVAFVLLFPLGGILIRLGNFPNLIWVHAGLQLFAWILFVTAFGLGLYYGIIDNYMSEAHPIIGIVLVAMMLFQPLFGWFHHRRFVQTGARSAVTYGHIWIGRIAILLGMINGGLGMQLSGVDTTYIIAYSVFAGFMGAVYIGAIVYGEMMRKRKHTASNRIDEILNDKERTNVRRSSVGP</sequence>
<dbReference type="GO" id="GO:0016020">
    <property type="term" value="C:membrane"/>
    <property type="evidence" value="ECO:0007669"/>
    <property type="project" value="UniProtKB-SubCell"/>
</dbReference>
<evidence type="ECO:0000256" key="8">
    <source>
        <dbReference type="SAM" id="SignalP"/>
    </source>
</evidence>
<keyword evidence="11" id="KW-1185">Reference proteome</keyword>
<comment type="subcellular location">
    <subcellularLocation>
        <location evidence="1">Membrane</location>
    </subcellularLocation>
</comment>
<reference evidence="10" key="1">
    <citation type="journal article" date="2020" name="Stud. Mycol.">
        <title>101 Dothideomycetes genomes: a test case for predicting lifestyles and emergence of pathogens.</title>
        <authorList>
            <person name="Haridas S."/>
            <person name="Albert R."/>
            <person name="Binder M."/>
            <person name="Bloem J."/>
            <person name="Labutti K."/>
            <person name="Salamov A."/>
            <person name="Andreopoulos B."/>
            <person name="Baker S."/>
            <person name="Barry K."/>
            <person name="Bills G."/>
            <person name="Bluhm B."/>
            <person name="Cannon C."/>
            <person name="Castanera R."/>
            <person name="Culley D."/>
            <person name="Daum C."/>
            <person name="Ezra D."/>
            <person name="Gonzalez J."/>
            <person name="Henrissat B."/>
            <person name="Kuo A."/>
            <person name="Liang C."/>
            <person name="Lipzen A."/>
            <person name="Lutzoni F."/>
            <person name="Magnuson J."/>
            <person name="Mondo S."/>
            <person name="Nolan M."/>
            <person name="Ohm R."/>
            <person name="Pangilinan J."/>
            <person name="Park H.-J."/>
            <person name="Ramirez L."/>
            <person name="Alfaro M."/>
            <person name="Sun H."/>
            <person name="Tritt A."/>
            <person name="Yoshinaga Y."/>
            <person name="Zwiers L.-H."/>
            <person name="Turgeon B."/>
            <person name="Goodwin S."/>
            <person name="Spatafora J."/>
            <person name="Crous P."/>
            <person name="Grigoriev I."/>
        </authorList>
    </citation>
    <scope>NUCLEOTIDE SEQUENCE</scope>
    <source>
        <strain evidence="10">CBS 113818</strain>
    </source>
</reference>
<dbReference type="InterPro" id="IPR015920">
    <property type="entry name" value="Cellobiose_DH-like_cyt"/>
</dbReference>
<organism evidence="10 11">
    <name type="scientific">Ophiobolus disseminans</name>
    <dbReference type="NCBI Taxonomy" id="1469910"/>
    <lineage>
        <taxon>Eukaryota</taxon>
        <taxon>Fungi</taxon>
        <taxon>Dikarya</taxon>
        <taxon>Ascomycota</taxon>
        <taxon>Pezizomycotina</taxon>
        <taxon>Dothideomycetes</taxon>
        <taxon>Pleosporomycetidae</taxon>
        <taxon>Pleosporales</taxon>
        <taxon>Pleosporineae</taxon>
        <taxon>Phaeosphaeriaceae</taxon>
        <taxon>Ophiobolus</taxon>
    </lineage>
</organism>
<dbReference type="EMBL" id="MU006217">
    <property type="protein sequence ID" value="KAF2832165.1"/>
    <property type="molecule type" value="Genomic_DNA"/>
</dbReference>
<feature type="domain" description="DOMON" evidence="9">
    <location>
        <begin position="30"/>
        <end position="147"/>
    </location>
</feature>
<keyword evidence="5 7" id="KW-1133">Transmembrane helix</keyword>
<dbReference type="Proteomes" id="UP000799424">
    <property type="component" value="Unassembled WGS sequence"/>
</dbReference>
<keyword evidence="4" id="KW-0249">Electron transport</keyword>
<feature type="transmembrane region" description="Helical" evidence="7">
    <location>
        <begin position="216"/>
        <end position="236"/>
    </location>
</feature>
<dbReference type="PANTHER" id="PTHR47797">
    <property type="entry name" value="DEHYDROGENASE, PUTATIVE (AFU_ORTHOLOGUE AFUA_8G05805)-RELATED"/>
    <property type="match status" value="1"/>
</dbReference>
<evidence type="ECO:0000256" key="4">
    <source>
        <dbReference type="ARBA" id="ARBA00022982"/>
    </source>
</evidence>
<evidence type="ECO:0000256" key="5">
    <source>
        <dbReference type="ARBA" id="ARBA00022989"/>
    </source>
</evidence>
<dbReference type="InterPro" id="IPR005018">
    <property type="entry name" value="DOMON_domain"/>
</dbReference>
<feature type="transmembrane region" description="Helical" evidence="7">
    <location>
        <begin position="317"/>
        <end position="339"/>
    </location>
</feature>